<dbReference type="InterPro" id="IPR001279">
    <property type="entry name" value="Metallo-B-lactamas"/>
</dbReference>
<gene>
    <name evidence="4" type="ORF">HON47_01760</name>
</gene>
<dbReference type="Gene3D" id="3.60.15.10">
    <property type="entry name" value="Ribonuclease Z/Hydroxyacylglutathione hydrolase-like"/>
    <property type="match status" value="1"/>
</dbReference>
<dbReference type="Pfam" id="PF16661">
    <property type="entry name" value="Lactamase_B_6"/>
    <property type="match status" value="1"/>
</dbReference>
<dbReference type="InterPro" id="IPR036866">
    <property type="entry name" value="RibonucZ/Hydroxyglut_hydro"/>
</dbReference>
<dbReference type="CDD" id="cd16295">
    <property type="entry name" value="TTHA0252-CPSF-like_MBL-fold"/>
    <property type="match status" value="1"/>
</dbReference>
<dbReference type="Gene3D" id="3.40.50.10890">
    <property type="match status" value="1"/>
</dbReference>
<dbReference type="Pfam" id="PF10996">
    <property type="entry name" value="Beta-Casp"/>
    <property type="match status" value="1"/>
</dbReference>
<dbReference type="InterPro" id="IPR011108">
    <property type="entry name" value="RMMBL"/>
</dbReference>
<dbReference type="SMART" id="SM00849">
    <property type="entry name" value="Lactamase_B"/>
    <property type="match status" value="1"/>
</dbReference>
<dbReference type="SMART" id="SM01027">
    <property type="entry name" value="Beta-Casp"/>
    <property type="match status" value="1"/>
</dbReference>
<reference evidence="4" key="1">
    <citation type="journal article" date="2021" name="ISME J.">
        <title>Mercury methylation by metabolically versatile and cosmopolitan marine bacteria.</title>
        <authorList>
            <person name="Lin H."/>
            <person name="Ascher D.B."/>
            <person name="Myung Y."/>
            <person name="Lamborg C.H."/>
            <person name="Hallam S.J."/>
            <person name="Gionfriddo C.M."/>
            <person name="Holt K.E."/>
            <person name="Moreau J.W."/>
        </authorList>
    </citation>
    <scope>NUCLEOTIDE SEQUENCE</scope>
    <source>
        <strain evidence="4">SI075_bin30</strain>
    </source>
</reference>
<dbReference type="Proteomes" id="UP000722459">
    <property type="component" value="Unassembled WGS sequence"/>
</dbReference>
<evidence type="ECO:0000259" key="3">
    <source>
        <dbReference type="SMART" id="SM01027"/>
    </source>
</evidence>
<evidence type="ECO:0000313" key="5">
    <source>
        <dbReference type="Proteomes" id="UP000722459"/>
    </source>
</evidence>
<keyword evidence="1" id="KW-0378">Hydrolase</keyword>
<protein>
    <submittedName>
        <fullName evidence="4">MBL fold metallo-hydrolase</fullName>
    </submittedName>
</protein>
<evidence type="ECO:0000256" key="1">
    <source>
        <dbReference type="ARBA" id="ARBA00022801"/>
    </source>
</evidence>
<dbReference type="GO" id="GO:0004521">
    <property type="term" value="F:RNA endonuclease activity"/>
    <property type="evidence" value="ECO:0007669"/>
    <property type="project" value="TreeGrafter"/>
</dbReference>
<dbReference type="Pfam" id="PF07521">
    <property type="entry name" value="RMMBL"/>
    <property type="match status" value="1"/>
</dbReference>
<name>A0A8T5GDR9_9ARCH</name>
<comment type="caution">
    <text evidence="4">The sequence shown here is derived from an EMBL/GenBank/DDBJ whole genome shotgun (WGS) entry which is preliminary data.</text>
</comment>
<evidence type="ECO:0000313" key="4">
    <source>
        <dbReference type="EMBL" id="MBT4870274.1"/>
    </source>
</evidence>
<dbReference type="AlphaFoldDB" id="A0A8T5GDR9"/>
<organism evidence="4 5">
    <name type="scientific">Candidatus Iainarchaeum sp</name>
    <dbReference type="NCBI Taxonomy" id="3101447"/>
    <lineage>
        <taxon>Archaea</taxon>
        <taxon>Candidatus Iainarchaeota</taxon>
        <taxon>Candidatus Iainarchaeia</taxon>
        <taxon>Candidatus Iainarchaeales</taxon>
        <taxon>Candidatus Iainarchaeaceae</taxon>
        <taxon>Candidatus Iainarchaeum</taxon>
    </lineage>
</organism>
<dbReference type="InterPro" id="IPR050698">
    <property type="entry name" value="MBL"/>
</dbReference>
<evidence type="ECO:0000259" key="2">
    <source>
        <dbReference type="SMART" id="SM00849"/>
    </source>
</evidence>
<dbReference type="PANTHER" id="PTHR11203">
    <property type="entry name" value="CLEAVAGE AND POLYADENYLATION SPECIFICITY FACTOR FAMILY MEMBER"/>
    <property type="match status" value="1"/>
</dbReference>
<accession>A0A8T5GDR9</accession>
<dbReference type="GO" id="GO:0016787">
    <property type="term" value="F:hydrolase activity"/>
    <property type="evidence" value="ECO:0007669"/>
    <property type="project" value="UniProtKB-KW"/>
</dbReference>
<sequence>MNSLTGLGGCREVGRSAFLLDFGEKFLLDFGVKLNPLGIEYPLDIRENIKAAIISHAHLDHSGFLPYFYKHSECLSFMTQPTLELADILWADSIKIAEFEGMAPKYTKAEIERTHKYNFVVPYKKKINVSDEVSLEFFDAGHILGSSLTKLTSGEKSFLYTGDFKLDEMQLHSGCDMSMGKVDYIMIESTYGDREHPNRKEVERKLCESVQDTVDRGGWAIIPAFAVGRSQEIVDILTKYNITADIYLDGMGKKVADLYLKHANLIKDSKGLKSGLRQVKWIRGPGDRKKALRKPSVIVTTSGMMKGGPVIGYVQKVMKDPNSKIHLSGYQAEATPGRMLQEEGKLPYGIEEAIVKVNCQYEKYDLSAHPGQSEMIRALKKWSPKKIFLVHGDDKVLPLFQKRISDELGIKSEILSLGSKIEFE</sequence>
<feature type="domain" description="Metallo-beta-lactamase" evidence="2">
    <location>
        <begin position="14"/>
        <end position="210"/>
    </location>
</feature>
<proteinExistence type="predicted"/>
<dbReference type="InterPro" id="IPR022712">
    <property type="entry name" value="Beta_Casp"/>
</dbReference>
<feature type="domain" description="Beta-Casp" evidence="3">
    <location>
        <begin position="230"/>
        <end position="340"/>
    </location>
</feature>
<dbReference type="PANTHER" id="PTHR11203:SF37">
    <property type="entry name" value="INTEGRATOR COMPLEX SUBUNIT 11"/>
    <property type="match status" value="1"/>
</dbReference>
<dbReference type="SUPFAM" id="SSF56281">
    <property type="entry name" value="Metallo-hydrolase/oxidoreductase"/>
    <property type="match status" value="1"/>
</dbReference>
<dbReference type="EMBL" id="JABJNZ010000024">
    <property type="protein sequence ID" value="MBT4870274.1"/>
    <property type="molecule type" value="Genomic_DNA"/>
</dbReference>